<dbReference type="EMBL" id="VGJX01000098">
    <property type="protein sequence ID" value="MBM3274011.1"/>
    <property type="molecule type" value="Genomic_DNA"/>
</dbReference>
<proteinExistence type="predicted"/>
<evidence type="ECO:0000313" key="2">
    <source>
        <dbReference type="EMBL" id="MBM3274011.1"/>
    </source>
</evidence>
<evidence type="ECO:0000313" key="3">
    <source>
        <dbReference type="Proteomes" id="UP000703893"/>
    </source>
</evidence>
<dbReference type="AlphaFoldDB" id="A0A938BKA2"/>
<accession>A0A938BKA2</accession>
<organism evidence="2 3">
    <name type="scientific">Candidatus Tanganyikabacteria bacterium</name>
    <dbReference type="NCBI Taxonomy" id="2961651"/>
    <lineage>
        <taxon>Bacteria</taxon>
        <taxon>Bacillati</taxon>
        <taxon>Candidatus Sericytochromatia</taxon>
        <taxon>Candidatus Tanganyikabacteria</taxon>
    </lineage>
</organism>
<comment type="caution">
    <text evidence="2">The sequence shown here is derived from an EMBL/GenBank/DDBJ whole genome shotgun (WGS) entry which is preliminary data.</text>
</comment>
<gene>
    <name evidence="2" type="ORF">FJZ00_02575</name>
</gene>
<protein>
    <submittedName>
        <fullName evidence="2">Uncharacterized protein</fullName>
    </submittedName>
</protein>
<reference evidence="2 3" key="1">
    <citation type="submission" date="2019-03" db="EMBL/GenBank/DDBJ databases">
        <title>Lake Tanganyika Metagenome-Assembled Genomes (MAGs).</title>
        <authorList>
            <person name="Tran P."/>
        </authorList>
    </citation>
    <scope>NUCLEOTIDE SEQUENCE [LARGE SCALE GENOMIC DNA]</scope>
    <source>
        <strain evidence="2">K_DeepCast_65m_m2_236</strain>
    </source>
</reference>
<name>A0A938BKA2_9BACT</name>
<sequence>MTGCRLAPDAGTIRISLPSAAIKQEEGQDRPTVDVAIPVLGTPEGAKFSLTRDGQAVTFEASPSATFPGMTELVESGAPYSTRLAYAISAAFPGGATATSQLTITLARTLLSFPTLAEPRNGATSVGTAPKFRWNTQGLASANLRLEVIPESGPSHVLLMSRNQAEFDWRDPATSSVTGGVSIPRSLFSGVRATARVVAYSTPVERSDSTGNRTLVTEESRSKAITFTP</sequence>
<evidence type="ECO:0000256" key="1">
    <source>
        <dbReference type="SAM" id="MobiDB-lite"/>
    </source>
</evidence>
<dbReference type="Proteomes" id="UP000703893">
    <property type="component" value="Unassembled WGS sequence"/>
</dbReference>
<feature type="region of interest" description="Disordered" evidence="1">
    <location>
        <begin position="206"/>
        <end position="229"/>
    </location>
</feature>